<name>A0ABD1E9H1_HYPHA</name>
<feature type="compositionally biased region" description="Acidic residues" evidence="11">
    <location>
        <begin position="133"/>
        <end position="146"/>
    </location>
</feature>
<feature type="domain" description="THAP-type" evidence="13">
    <location>
        <begin position="1"/>
        <end position="84"/>
    </location>
</feature>
<evidence type="ECO:0000259" key="14">
    <source>
        <dbReference type="PROSITE" id="PS50982"/>
    </source>
</evidence>
<dbReference type="PROSITE" id="PS01359">
    <property type="entry name" value="ZF_PHD_1"/>
    <property type="match status" value="1"/>
</dbReference>
<feature type="coiled-coil region" evidence="10">
    <location>
        <begin position="925"/>
        <end position="952"/>
    </location>
</feature>
<dbReference type="InterPro" id="IPR002999">
    <property type="entry name" value="Tudor"/>
</dbReference>
<dbReference type="SMART" id="SM00333">
    <property type="entry name" value="TUDOR"/>
    <property type="match status" value="1"/>
</dbReference>
<dbReference type="InterPro" id="IPR016197">
    <property type="entry name" value="Chromo-like_dom_sf"/>
</dbReference>
<dbReference type="PANTHER" id="PTHR15856:SF51">
    <property type="entry name" value="MBD-R2"/>
    <property type="match status" value="1"/>
</dbReference>
<evidence type="ECO:0000259" key="12">
    <source>
        <dbReference type="PROSITE" id="PS50157"/>
    </source>
</evidence>
<evidence type="ECO:0000256" key="4">
    <source>
        <dbReference type="ARBA" id="ARBA00022771"/>
    </source>
</evidence>
<dbReference type="PROSITE" id="PS50982">
    <property type="entry name" value="MBD"/>
    <property type="match status" value="1"/>
</dbReference>
<keyword evidence="16" id="KW-1185">Reference proteome</keyword>
<dbReference type="CDD" id="cd20104">
    <property type="entry name" value="MBT_PHF20L1-like"/>
    <property type="match status" value="1"/>
</dbReference>
<evidence type="ECO:0000256" key="10">
    <source>
        <dbReference type="SAM" id="Coils"/>
    </source>
</evidence>
<dbReference type="Pfam" id="PF05485">
    <property type="entry name" value="THAP"/>
    <property type="match status" value="1"/>
</dbReference>
<feature type="domain" description="MBD" evidence="14">
    <location>
        <begin position="399"/>
        <end position="471"/>
    </location>
</feature>
<dbReference type="PROSITE" id="PS50950">
    <property type="entry name" value="ZF_THAP"/>
    <property type="match status" value="1"/>
</dbReference>
<evidence type="ECO:0000256" key="8">
    <source>
        <dbReference type="PROSITE-ProRule" id="PRU00042"/>
    </source>
</evidence>
<dbReference type="Gene3D" id="3.30.40.10">
    <property type="entry name" value="Zinc/RING finger domain, C3HC4 (zinc finger)"/>
    <property type="match status" value="1"/>
</dbReference>
<keyword evidence="6 9" id="KW-0238">DNA-binding</keyword>
<evidence type="ECO:0000256" key="6">
    <source>
        <dbReference type="ARBA" id="ARBA00023125"/>
    </source>
</evidence>
<evidence type="ECO:0000313" key="16">
    <source>
        <dbReference type="Proteomes" id="UP001566132"/>
    </source>
</evidence>
<evidence type="ECO:0000256" key="7">
    <source>
        <dbReference type="ARBA" id="ARBA00023242"/>
    </source>
</evidence>
<evidence type="ECO:0000313" key="15">
    <source>
        <dbReference type="EMBL" id="KAL1491319.1"/>
    </source>
</evidence>
<evidence type="ECO:0000256" key="2">
    <source>
        <dbReference type="ARBA" id="ARBA00022723"/>
    </source>
</evidence>
<dbReference type="SUPFAM" id="SSF54171">
    <property type="entry name" value="DNA-binding domain"/>
    <property type="match status" value="1"/>
</dbReference>
<accession>A0ABD1E9H1</accession>
<keyword evidence="5" id="KW-0862">Zinc</keyword>
<dbReference type="SUPFAM" id="SSF54160">
    <property type="entry name" value="Chromo domain-like"/>
    <property type="match status" value="1"/>
</dbReference>
<feature type="compositionally biased region" description="Polar residues" evidence="11">
    <location>
        <begin position="295"/>
        <end position="306"/>
    </location>
</feature>
<dbReference type="CDD" id="cd20386">
    <property type="entry name" value="Tudor_PHF20-like"/>
    <property type="match status" value="1"/>
</dbReference>
<dbReference type="InterPro" id="IPR043449">
    <property type="entry name" value="PHF20-like"/>
</dbReference>
<dbReference type="SUPFAM" id="SSF57716">
    <property type="entry name" value="Glucocorticoid receptor-like (DNA-binding domain)"/>
    <property type="match status" value="1"/>
</dbReference>
<proteinExistence type="predicted"/>
<feature type="compositionally biased region" description="Polar residues" evidence="11">
    <location>
        <begin position="357"/>
        <end position="372"/>
    </location>
</feature>
<dbReference type="SMART" id="SM00391">
    <property type="entry name" value="MBD"/>
    <property type="match status" value="1"/>
</dbReference>
<dbReference type="Proteomes" id="UP001566132">
    <property type="component" value="Unassembled WGS sequence"/>
</dbReference>
<dbReference type="SUPFAM" id="SSF57903">
    <property type="entry name" value="FYVE/PHD zinc finger"/>
    <property type="match status" value="1"/>
</dbReference>
<evidence type="ECO:0000256" key="11">
    <source>
        <dbReference type="SAM" id="MobiDB-lite"/>
    </source>
</evidence>
<keyword evidence="3" id="KW-0677">Repeat</keyword>
<dbReference type="PROSITE" id="PS50157">
    <property type="entry name" value="ZINC_FINGER_C2H2_2"/>
    <property type="match status" value="1"/>
</dbReference>
<dbReference type="InterPro" id="IPR006612">
    <property type="entry name" value="THAP_Znf"/>
</dbReference>
<evidence type="ECO:0000259" key="13">
    <source>
        <dbReference type="PROSITE" id="PS50950"/>
    </source>
</evidence>
<keyword evidence="10" id="KW-0175">Coiled coil</keyword>
<dbReference type="InterPro" id="IPR011011">
    <property type="entry name" value="Znf_FYVE_PHD"/>
</dbReference>
<feature type="compositionally biased region" description="Basic and acidic residues" evidence="11">
    <location>
        <begin position="107"/>
        <end position="120"/>
    </location>
</feature>
<dbReference type="InterPro" id="IPR013087">
    <property type="entry name" value="Znf_C2H2_type"/>
</dbReference>
<feature type="region of interest" description="Disordered" evidence="11">
    <location>
        <begin position="107"/>
        <end position="150"/>
    </location>
</feature>
<protein>
    <recommendedName>
        <fullName evidence="17">PHD finger protein 20</fullName>
    </recommendedName>
</protein>
<dbReference type="SMART" id="SM00980">
    <property type="entry name" value="THAP"/>
    <property type="match status" value="1"/>
</dbReference>
<dbReference type="Pfam" id="PF01429">
    <property type="entry name" value="MBD"/>
    <property type="match status" value="1"/>
</dbReference>
<keyword evidence="2" id="KW-0479">Metal-binding</keyword>
<dbReference type="Pfam" id="PF20826">
    <property type="entry name" value="PHD_5"/>
    <property type="match status" value="1"/>
</dbReference>
<dbReference type="CDD" id="cd01396">
    <property type="entry name" value="MeCP2_MBD"/>
    <property type="match status" value="1"/>
</dbReference>
<dbReference type="InterPro" id="IPR019786">
    <property type="entry name" value="Zinc_finger_PHD-type_CS"/>
</dbReference>
<keyword evidence="7" id="KW-0539">Nucleus</keyword>
<organism evidence="15 16">
    <name type="scientific">Hypothenemus hampei</name>
    <name type="common">Coffee berry borer</name>
    <dbReference type="NCBI Taxonomy" id="57062"/>
    <lineage>
        <taxon>Eukaryota</taxon>
        <taxon>Metazoa</taxon>
        <taxon>Ecdysozoa</taxon>
        <taxon>Arthropoda</taxon>
        <taxon>Hexapoda</taxon>
        <taxon>Insecta</taxon>
        <taxon>Pterygota</taxon>
        <taxon>Neoptera</taxon>
        <taxon>Endopterygota</taxon>
        <taxon>Coleoptera</taxon>
        <taxon>Polyphaga</taxon>
        <taxon>Cucujiformia</taxon>
        <taxon>Curculionidae</taxon>
        <taxon>Scolytinae</taxon>
        <taxon>Hypothenemus</taxon>
    </lineage>
</organism>
<evidence type="ECO:0000256" key="3">
    <source>
        <dbReference type="ARBA" id="ARBA00022737"/>
    </source>
</evidence>
<evidence type="ECO:0000256" key="9">
    <source>
        <dbReference type="PROSITE-ProRule" id="PRU00309"/>
    </source>
</evidence>
<evidence type="ECO:0000256" key="5">
    <source>
        <dbReference type="ARBA" id="ARBA00022833"/>
    </source>
</evidence>
<feature type="domain" description="C2H2-type" evidence="12">
    <location>
        <begin position="530"/>
        <end position="560"/>
    </location>
</feature>
<dbReference type="GO" id="GO:0005694">
    <property type="term" value="C:chromosome"/>
    <property type="evidence" value="ECO:0007669"/>
    <property type="project" value="UniProtKB-ARBA"/>
</dbReference>
<dbReference type="InterPro" id="IPR016177">
    <property type="entry name" value="DNA-bd_dom_sf"/>
</dbReference>
<dbReference type="GO" id="GO:0005634">
    <property type="term" value="C:nucleus"/>
    <property type="evidence" value="ECO:0007669"/>
    <property type="project" value="UniProtKB-SubCell"/>
</dbReference>
<dbReference type="GO" id="GO:0003677">
    <property type="term" value="F:DNA binding"/>
    <property type="evidence" value="ECO:0007669"/>
    <property type="project" value="UniProtKB-UniRule"/>
</dbReference>
<evidence type="ECO:0008006" key="17">
    <source>
        <dbReference type="Google" id="ProtNLM"/>
    </source>
</evidence>
<dbReference type="InterPro" id="IPR001739">
    <property type="entry name" value="Methyl_CpG_DNA-bd"/>
</dbReference>
<feature type="region of interest" description="Disordered" evidence="11">
    <location>
        <begin position="292"/>
        <end position="388"/>
    </location>
</feature>
<dbReference type="Gene3D" id="3.30.890.10">
    <property type="entry name" value="Methyl-cpg-binding Protein 2, Chain A"/>
    <property type="match status" value="1"/>
</dbReference>
<dbReference type="PANTHER" id="PTHR15856">
    <property type="entry name" value="PHD FINGER PROTEIN 20-RELATED"/>
    <property type="match status" value="1"/>
</dbReference>
<dbReference type="GO" id="GO:0008270">
    <property type="term" value="F:zinc ion binding"/>
    <property type="evidence" value="ECO:0007669"/>
    <property type="project" value="UniProtKB-KW"/>
</dbReference>
<reference evidence="15 16" key="1">
    <citation type="submission" date="2024-05" db="EMBL/GenBank/DDBJ databases">
        <title>Genetic variation in Jamaican populations of the coffee berry borer (Hypothenemus hampei).</title>
        <authorList>
            <person name="Errbii M."/>
            <person name="Myrie A."/>
        </authorList>
    </citation>
    <scope>NUCLEOTIDE SEQUENCE [LARGE SCALE GENOMIC DNA]</scope>
    <source>
        <strain evidence="15">JA-Hopewell-2020-01-JO</strain>
        <tissue evidence="15">Whole body</tissue>
    </source>
</reference>
<comment type="subcellular location">
    <subcellularLocation>
        <location evidence="1">Nucleus</location>
    </subcellularLocation>
</comment>
<dbReference type="AlphaFoldDB" id="A0ABD1E9H1"/>
<comment type="caution">
    <text evidence="15">The sequence shown here is derived from an EMBL/GenBank/DDBJ whole genome shotgun (WGS) entry which is preliminary data.</text>
</comment>
<keyword evidence="4 8" id="KW-0863">Zinc-finger</keyword>
<dbReference type="InterPro" id="IPR013083">
    <property type="entry name" value="Znf_RING/FYVE/PHD"/>
</dbReference>
<evidence type="ECO:0000256" key="1">
    <source>
        <dbReference type="ARBA" id="ARBA00004123"/>
    </source>
</evidence>
<dbReference type="PROSITE" id="PS00028">
    <property type="entry name" value="ZINC_FINGER_C2H2_1"/>
    <property type="match status" value="1"/>
</dbReference>
<sequence>MGRKCSVENCFSDSTKPEHTGVTFHKVPLHADIRPKWLSLCRISNDKTINKLLYVCSRHFLRADFCNFKGKKYMLKQGVLPSVFPWDKSKLEAIKAVVKKEPENFKKKDVDMPKKRESTRSKKKEVKTNEAPSTEDETTAEPEEVASEPYHVDTLKEDPQTKFDAFDQHQTSQTASPVCVPISFTINSQIEVLDNNSIWHTAKISEVDYEENEVLIHFEKSLNKCDEWISMSSPRLRSIQAKLVNKFEIGERCMATWSDSRKFPATVTKILENDLLEVLFDDGFTKTIKRHKLSKMSTTKPPQSSPLFEPVKSTKQERRDKKRKLNVADLFPKRPRLITSEDKRGKSSPKPSHLEETCSSPASQDENISSPVHPQWHPTWENGKPIGIESTIEGMDGYRKSTIVPDPRLPAGWTKHLVQRIYGNSVGKWDTIILAPDGKKFRSKQEVKNYLDLHPTVEASIEMFDFSLFNRRKSGKITKHKHNVEPCNIEVATEALQVPDEPPLEKIDIKDEVQESATPTLKIIFENDSYKCPIDGCGKNFRRENLALMHVKHYHSEYTKYLDFTPNVADLAYARTVGENLDRSPGPGKSVFLRTERISGTPKIPKDSAAKSPGLPDTKAKDAEIIKLLNQKTSTNDSQPLPSGIKTILPIRSAELSEDKPITKRKKYSTLLDLETSKERMKQEEIINCTCGFTEEDGLMIQCELCLCWQHAYCNNIQKESEVPEKYVCYICQHPYRERPSAKYLHDQDWLKQGILPVGSYHSKDKQVLDKRFEKLKKCHDISGGLVELKEYLHTLAVKLKIAESKNHPKLYLWSKPWEKPKIPVQNSEIKVEKDGNKDDAEAKTKMDDALDHQYVKNDVDVGTRKVGGPNNNDSMLMMILKSDKEDTPMLNSQVNLPPIIPMPEEVIDSDDCKLNLLDHIAHGEHLVEERLNDFEKQLEALEEGMNLETDEDYPRTRQTLQMLIRDLETLKKFSELPIL</sequence>
<gene>
    <name evidence="15" type="ORF">ABEB36_011932</name>
</gene>
<dbReference type="Gene3D" id="2.30.30.140">
    <property type="match status" value="2"/>
</dbReference>
<dbReference type="SUPFAM" id="SSF63748">
    <property type="entry name" value="Tudor/PWWP/MBT"/>
    <property type="match status" value="1"/>
</dbReference>
<dbReference type="EMBL" id="JBDJPC010000009">
    <property type="protein sequence ID" value="KAL1491319.1"/>
    <property type="molecule type" value="Genomic_DNA"/>
</dbReference>